<proteinExistence type="predicted"/>
<dbReference type="OrthoDB" id="9852867at2"/>
<sequence>MPEPHGFEFAAAQGSPGPSRTAPDPDVGRDQVRDPLVFCVSGGTGGFGGAYWLDDRMDKPGREYGPDEVKP</sequence>
<organism evidence="2 3">
    <name type="scientific">Actinopolymorpha singaporensis</name>
    <dbReference type="NCBI Taxonomy" id="117157"/>
    <lineage>
        <taxon>Bacteria</taxon>
        <taxon>Bacillati</taxon>
        <taxon>Actinomycetota</taxon>
        <taxon>Actinomycetes</taxon>
        <taxon>Propionibacteriales</taxon>
        <taxon>Actinopolymorphaceae</taxon>
        <taxon>Actinopolymorpha</taxon>
    </lineage>
</organism>
<reference evidence="2 3" key="1">
    <citation type="submission" date="2016-10" db="EMBL/GenBank/DDBJ databases">
        <authorList>
            <person name="de Groot N.N."/>
        </authorList>
    </citation>
    <scope>NUCLEOTIDE SEQUENCE [LARGE SCALE GENOMIC DNA]</scope>
    <source>
        <strain evidence="2 3">DSM 22024</strain>
    </source>
</reference>
<evidence type="ECO:0000313" key="3">
    <source>
        <dbReference type="Proteomes" id="UP000198983"/>
    </source>
</evidence>
<accession>A0A1H1M832</accession>
<dbReference type="EMBL" id="LT629732">
    <property type="protein sequence ID" value="SDR82918.1"/>
    <property type="molecule type" value="Genomic_DNA"/>
</dbReference>
<dbReference type="RefSeq" id="WP_092650521.1">
    <property type="nucleotide sequence ID" value="NZ_LT629732.1"/>
</dbReference>
<evidence type="ECO:0000313" key="2">
    <source>
        <dbReference type="EMBL" id="SDR82918.1"/>
    </source>
</evidence>
<feature type="region of interest" description="Disordered" evidence="1">
    <location>
        <begin position="1"/>
        <end position="31"/>
    </location>
</feature>
<dbReference type="STRING" id="117157.SAMN04489717_0718"/>
<dbReference type="Proteomes" id="UP000198983">
    <property type="component" value="Chromosome I"/>
</dbReference>
<keyword evidence="3" id="KW-1185">Reference proteome</keyword>
<protein>
    <submittedName>
        <fullName evidence="2">Uncharacterized protein</fullName>
    </submittedName>
</protein>
<gene>
    <name evidence="2" type="ORF">SAMN04489717_0718</name>
</gene>
<evidence type="ECO:0000256" key="1">
    <source>
        <dbReference type="SAM" id="MobiDB-lite"/>
    </source>
</evidence>
<name>A0A1H1M832_9ACTN</name>
<dbReference type="AlphaFoldDB" id="A0A1H1M832"/>